<feature type="compositionally biased region" description="Polar residues" evidence="10">
    <location>
        <begin position="74"/>
        <end position="104"/>
    </location>
</feature>
<dbReference type="GO" id="GO:0000725">
    <property type="term" value="P:recombinational repair"/>
    <property type="evidence" value="ECO:0007669"/>
    <property type="project" value="TreeGrafter"/>
</dbReference>
<reference evidence="11 12" key="1">
    <citation type="journal article" date="2014" name="BMC Genomics">
        <title>Comparative genome sequencing reveals chemotype-specific gene clusters in the toxigenic black mold Stachybotrys.</title>
        <authorList>
            <person name="Semeiks J."/>
            <person name="Borek D."/>
            <person name="Otwinowski Z."/>
            <person name="Grishin N.V."/>
        </authorList>
    </citation>
    <scope>NUCLEOTIDE SEQUENCE [LARGE SCALE GENOMIC DNA]</scope>
    <source>
        <strain evidence="12">CBS 109288 / IBT 7711</strain>
    </source>
</reference>
<feature type="compositionally biased region" description="Polar residues" evidence="10">
    <location>
        <begin position="131"/>
        <end position="141"/>
    </location>
</feature>
<dbReference type="HOGENOM" id="CLU_028692_0_0_1"/>
<feature type="compositionally biased region" description="Polar residues" evidence="10">
    <location>
        <begin position="158"/>
        <end position="167"/>
    </location>
</feature>
<comment type="similarity">
    <text evidence="2">Belongs to the MGM101 family.</text>
</comment>
<keyword evidence="12" id="KW-1185">Reference proteome</keyword>
<keyword evidence="9" id="KW-1135">Mitochondrion nucleoid</keyword>
<dbReference type="GO" id="GO:0003697">
    <property type="term" value="F:single-stranded DNA binding"/>
    <property type="evidence" value="ECO:0007669"/>
    <property type="project" value="InterPro"/>
</dbReference>
<accession>A0A084BBY1</accession>
<dbReference type="InterPro" id="IPR009446">
    <property type="entry name" value="Mgm101"/>
</dbReference>
<evidence type="ECO:0000256" key="4">
    <source>
        <dbReference type="ARBA" id="ARBA00022763"/>
    </source>
</evidence>
<proteinExistence type="inferred from homology"/>
<evidence type="ECO:0000256" key="1">
    <source>
        <dbReference type="ARBA" id="ARBA00004436"/>
    </source>
</evidence>
<keyword evidence="4" id="KW-0227">DNA damage</keyword>
<dbReference type="OrthoDB" id="17164at2759"/>
<protein>
    <recommendedName>
        <fullName evidence="3">Mitochondrial genome maintenance protein MGM101</fullName>
    </recommendedName>
</protein>
<sequence>MYAMRRIYRAPPIRRLQSRAVAPINTFMSPYSTASEATAAALADQPPTATAPSQTSTGAQPLSSPPGSDLPVNANATKASSKGNAQAPAQQASNTPGRKSSSITKKPVTYATAPAKKSSGIPSKSPPPATPNQAEKPQSTPKAAAAAKSKAALGPGSRANNPPQHTVYQPPELGHLEEQTAADVDWATSFHGVSARPVTSEQFERLNRPLNTKDIEVKPDGIIYLPEIKYRRRLNEAFGPLGWGLVPRGEPVVGDNIVTREYALIIGGRFAAQAQGENNYFGQDQLPSAVEGCKSNALMRCCKDLGIGSELWDPQFIRWFRKTSMEEVWVEHLTTKKKRTFWYRKDEVDVAYPYKLVQR</sequence>
<keyword evidence="7" id="KW-0496">Mitochondrion</keyword>
<evidence type="ECO:0000313" key="12">
    <source>
        <dbReference type="Proteomes" id="UP000028045"/>
    </source>
</evidence>
<feature type="compositionally biased region" description="Low complexity" evidence="10">
    <location>
        <begin position="113"/>
        <end position="123"/>
    </location>
</feature>
<feature type="compositionally biased region" description="Low complexity" evidence="10">
    <location>
        <begin position="142"/>
        <end position="152"/>
    </location>
</feature>
<evidence type="ECO:0000256" key="10">
    <source>
        <dbReference type="SAM" id="MobiDB-lite"/>
    </source>
</evidence>
<feature type="compositionally biased region" description="Low complexity" evidence="10">
    <location>
        <begin position="38"/>
        <end position="60"/>
    </location>
</feature>
<dbReference type="PANTHER" id="PTHR31404:SF0">
    <property type="entry name" value="MITOCHONDRIAL GENOME MAINTENANCE PROTEIN MGM101"/>
    <property type="match status" value="1"/>
</dbReference>
<dbReference type="GO" id="GO:0036297">
    <property type="term" value="P:interstrand cross-link repair"/>
    <property type="evidence" value="ECO:0007669"/>
    <property type="project" value="TreeGrafter"/>
</dbReference>
<evidence type="ECO:0000256" key="6">
    <source>
        <dbReference type="ARBA" id="ARBA00023125"/>
    </source>
</evidence>
<evidence type="ECO:0000256" key="7">
    <source>
        <dbReference type="ARBA" id="ARBA00023128"/>
    </source>
</evidence>
<comment type="subcellular location">
    <subcellularLocation>
        <location evidence="1">Mitochondrion matrix</location>
        <location evidence="1">Mitochondrion nucleoid</location>
    </subcellularLocation>
</comment>
<dbReference type="Proteomes" id="UP000028045">
    <property type="component" value="Unassembled WGS sequence"/>
</dbReference>
<dbReference type="Pfam" id="PF06420">
    <property type="entry name" value="Mgm101p"/>
    <property type="match status" value="1"/>
</dbReference>
<dbReference type="AlphaFoldDB" id="A0A084BBY1"/>
<evidence type="ECO:0000256" key="5">
    <source>
        <dbReference type="ARBA" id="ARBA00022946"/>
    </source>
</evidence>
<keyword evidence="6" id="KW-0238">DNA-binding</keyword>
<dbReference type="EMBL" id="KL647400">
    <property type="protein sequence ID" value="KEY75060.1"/>
    <property type="molecule type" value="Genomic_DNA"/>
</dbReference>
<organism evidence="11 12">
    <name type="scientific">Stachybotrys chartarum (strain CBS 109288 / IBT 7711)</name>
    <name type="common">Toxic black mold</name>
    <name type="synonym">Stilbospora chartarum</name>
    <dbReference type="NCBI Taxonomy" id="1280523"/>
    <lineage>
        <taxon>Eukaryota</taxon>
        <taxon>Fungi</taxon>
        <taxon>Dikarya</taxon>
        <taxon>Ascomycota</taxon>
        <taxon>Pezizomycotina</taxon>
        <taxon>Sordariomycetes</taxon>
        <taxon>Hypocreomycetidae</taxon>
        <taxon>Hypocreales</taxon>
        <taxon>Stachybotryaceae</taxon>
        <taxon>Stachybotrys</taxon>
    </lineage>
</organism>
<dbReference type="PANTHER" id="PTHR31404">
    <property type="entry name" value="MITOCHONDRIAL GENOME MAINTENANCE PROTEIN MGM101"/>
    <property type="match status" value="1"/>
</dbReference>
<evidence type="ECO:0000256" key="2">
    <source>
        <dbReference type="ARBA" id="ARBA00007053"/>
    </source>
</evidence>
<dbReference type="GO" id="GO:0000262">
    <property type="term" value="C:mitochondrial chromosome"/>
    <property type="evidence" value="ECO:0007669"/>
    <property type="project" value="InterPro"/>
</dbReference>
<evidence type="ECO:0000256" key="3">
    <source>
        <dbReference type="ARBA" id="ARBA00013628"/>
    </source>
</evidence>
<name>A0A084BBY1_STACB</name>
<keyword evidence="8" id="KW-0234">DNA repair</keyword>
<evidence type="ECO:0000313" key="11">
    <source>
        <dbReference type="EMBL" id="KEY75060.1"/>
    </source>
</evidence>
<feature type="region of interest" description="Disordered" evidence="10">
    <location>
        <begin position="38"/>
        <end position="170"/>
    </location>
</feature>
<evidence type="ECO:0000256" key="8">
    <source>
        <dbReference type="ARBA" id="ARBA00023204"/>
    </source>
</evidence>
<keyword evidence="5" id="KW-0809">Transit peptide</keyword>
<evidence type="ECO:0000256" key="9">
    <source>
        <dbReference type="ARBA" id="ARBA00023271"/>
    </source>
</evidence>
<gene>
    <name evidence="11" type="ORF">S7711_01524</name>
</gene>